<accession>A0A369Q2G7</accession>
<reference evidence="1 2" key="1">
    <citation type="submission" date="2018-07" db="EMBL/GenBank/DDBJ databases">
        <title>Pedobacter sp. nov., isolated from soil.</title>
        <authorList>
            <person name="Zhou L.Y."/>
            <person name="Du Z.J."/>
        </authorList>
    </citation>
    <scope>NUCLEOTIDE SEQUENCE [LARGE SCALE GENOMIC DNA]</scope>
    <source>
        <strain evidence="1 2">JDX94</strain>
    </source>
</reference>
<comment type="caution">
    <text evidence="1">The sequence shown here is derived from an EMBL/GenBank/DDBJ whole genome shotgun (WGS) entry which is preliminary data.</text>
</comment>
<proteinExistence type="predicted"/>
<organism evidence="1 2">
    <name type="scientific">Pedobacter chinensis</name>
    <dbReference type="NCBI Taxonomy" id="2282421"/>
    <lineage>
        <taxon>Bacteria</taxon>
        <taxon>Pseudomonadati</taxon>
        <taxon>Bacteroidota</taxon>
        <taxon>Sphingobacteriia</taxon>
        <taxon>Sphingobacteriales</taxon>
        <taxon>Sphingobacteriaceae</taxon>
        <taxon>Pedobacter</taxon>
    </lineage>
</organism>
<protein>
    <submittedName>
        <fullName evidence="1">Uncharacterized protein</fullName>
    </submittedName>
</protein>
<name>A0A369Q2G7_9SPHI</name>
<sequence>MFKVMEKEELETPSMELIKEKLKRVRESSDKPRKTSKEVNYPAIKNAENALKKLIEKFPKHESLDEIYLKVTTINSLYSTNIYDTYKIAYHIFKKVNEDGKIDLRLKEGDPNLIKQIASGHGISSQEKKEKFLFLCN</sequence>
<dbReference type="Proteomes" id="UP000253961">
    <property type="component" value="Unassembled WGS sequence"/>
</dbReference>
<dbReference type="AlphaFoldDB" id="A0A369Q2G7"/>
<evidence type="ECO:0000313" key="1">
    <source>
        <dbReference type="EMBL" id="RDC57139.1"/>
    </source>
</evidence>
<evidence type="ECO:0000313" key="2">
    <source>
        <dbReference type="Proteomes" id="UP000253961"/>
    </source>
</evidence>
<dbReference type="EMBL" id="QPKV01000003">
    <property type="protein sequence ID" value="RDC57139.1"/>
    <property type="molecule type" value="Genomic_DNA"/>
</dbReference>
<keyword evidence="2" id="KW-1185">Reference proteome</keyword>
<gene>
    <name evidence="1" type="ORF">DU508_08085</name>
</gene>